<name>A0A0L8V4Q9_9BACT</name>
<reference evidence="3" key="1">
    <citation type="submission" date="2015-07" db="EMBL/GenBank/DDBJ databases">
        <title>Genome sequencing of Sunxiuqinia dokdonensis strain SK.</title>
        <authorList>
            <person name="Ahn S."/>
            <person name="Kim B.-C."/>
        </authorList>
    </citation>
    <scope>NUCLEOTIDE SEQUENCE [LARGE SCALE GENOMIC DNA]</scope>
    <source>
        <strain evidence="3">SK</strain>
    </source>
</reference>
<evidence type="ECO:0000313" key="2">
    <source>
        <dbReference type="EMBL" id="KOH43426.1"/>
    </source>
</evidence>
<evidence type="ECO:0000256" key="1">
    <source>
        <dbReference type="SAM" id="MobiDB-lite"/>
    </source>
</evidence>
<keyword evidence="3" id="KW-1185">Reference proteome</keyword>
<comment type="caution">
    <text evidence="2">The sequence shown here is derived from an EMBL/GenBank/DDBJ whole genome shotgun (WGS) entry which is preliminary data.</text>
</comment>
<dbReference type="EMBL" id="LGIA01000189">
    <property type="protein sequence ID" value="KOH43426.1"/>
    <property type="molecule type" value="Genomic_DNA"/>
</dbReference>
<feature type="compositionally biased region" description="Basic and acidic residues" evidence="1">
    <location>
        <begin position="10"/>
        <end position="21"/>
    </location>
</feature>
<accession>A0A0L8V4Q9</accession>
<evidence type="ECO:0000313" key="3">
    <source>
        <dbReference type="Proteomes" id="UP000036958"/>
    </source>
</evidence>
<proteinExistence type="predicted"/>
<sequence length="49" mass="5350">MYVTGLGDGDGGHQHKAHGEAGKNQTKTPTSGTAREFERKVVLLHKYKI</sequence>
<feature type="compositionally biased region" description="Polar residues" evidence="1">
    <location>
        <begin position="23"/>
        <end position="33"/>
    </location>
</feature>
<protein>
    <submittedName>
        <fullName evidence="2">Uncharacterized protein</fullName>
    </submittedName>
</protein>
<dbReference type="Proteomes" id="UP000036958">
    <property type="component" value="Unassembled WGS sequence"/>
</dbReference>
<gene>
    <name evidence="2" type="ORF">NC99_37670</name>
</gene>
<feature type="region of interest" description="Disordered" evidence="1">
    <location>
        <begin position="1"/>
        <end position="37"/>
    </location>
</feature>
<organism evidence="2 3">
    <name type="scientific">Sunxiuqinia dokdonensis</name>
    <dbReference type="NCBI Taxonomy" id="1409788"/>
    <lineage>
        <taxon>Bacteria</taxon>
        <taxon>Pseudomonadati</taxon>
        <taxon>Bacteroidota</taxon>
        <taxon>Bacteroidia</taxon>
        <taxon>Marinilabiliales</taxon>
        <taxon>Prolixibacteraceae</taxon>
        <taxon>Sunxiuqinia</taxon>
    </lineage>
</organism>
<dbReference type="AlphaFoldDB" id="A0A0L8V4Q9"/>